<feature type="compositionally biased region" description="Gly residues" evidence="7">
    <location>
        <begin position="1216"/>
        <end position="1229"/>
    </location>
</feature>
<evidence type="ECO:0000313" key="11">
    <source>
        <dbReference type="Proteomes" id="UP001054857"/>
    </source>
</evidence>
<dbReference type="Pfam" id="PF00989">
    <property type="entry name" value="PAS"/>
    <property type="match status" value="1"/>
</dbReference>
<dbReference type="InterPro" id="IPR000014">
    <property type="entry name" value="PAS"/>
</dbReference>
<feature type="compositionally biased region" description="Basic residues" evidence="7">
    <location>
        <begin position="1257"/>
        <end position="1271"/>
    </location>
</feature>
<keyword evidence="8" id="KW-0472">Membrane</keyword>
<dbReference type="CDD" id="cd00130">
    <property type="entry name" value="PAS"/>
    <property type="match status" value="1"/>
</dbReference>
<feature type="compositionally biased region" description="Polar residues" evidence="7">
    <location>
        <begin position="1702"/>
        <end position="1713"/>
    </location>
</feature>
<feature type="compositionally biased region" description="Basic and acidic residues" evidence="7">
    <location>
        <begin position="1031"/>
        <end position="1040"/>
    </location>
</feature>
<keyword evidence="8" id="KW-0812">Transmembrane</keyword>
<feature type="region of interest" description="Disordered" evidence="7">
    <location>
        <begin position="2091"/>
        <end position="2116"/>
    </location>
</feature>
<dbReference type="FunFam" id="3.30.450.20:FF:000060">
    <property type="entry name" value="Sensor protein FixL"/>
    <property type="match status" value="1"/>
</dbReference>
<feature type="compositionally biased region" description="Gly residues" evidence="7">
    <location>
        <begin position="2092"/>
        <end position="2113"/>
    </location>
</feature>
<keyword evidence="8" id="KW-1133">Transmembrane helix</keyword>
<dbReference type="EMBL" id="BMAR01000052">
    <property type="protein sequence ID" value="GFR51586.1"/>
    <property type="molecule type" value="Genomic_DNA"/>
</dbReference>
<feature type="transmembrane region" description="Helical" evidence="8">
    <location>
        <begin position="1405"/>
        <end position="1428"/>
    </location>
</feature>
<keyword evidence="11" id="KW-1185">Reference proteome</keyword>
<proteinExistence type="predicted"/>
<evidence type="ECO:0000259" key="9">
    <source>
        <dbReference type="PROSITE" id="PS50112"/>
    </source>
</evidence>
<feature type="domain" description="PAS" evidence="9">
    <location>
        <begin position="739"/>
        <end position="764"/>
    </location>
</feature>
<feature type="transmembrane region" description="Helical" evidence="8">
    <location>
        <begin position="205"/>
        <end position="233"/>
    </location>
</feature>
<feature type="transmembrane region" description="Helical" evidence="8">
    <location>
        <begin position="2012"/>
        <end position="2032"/>
    </location>
</feature>
<keyword evidence="1" id="KW-0675">Receptor</keyword>
<dbReference type="PANTHER" id="PTHR31600">
    <property type="entry name" value="TINY MACROCYSTS PROTEIN B-RELATED"/>
    <property type="match status" value="1"/>
</dbReference>
<dbReference type="Pfam" id="PF13426">
    <property type="entry name" value="PAS_9"/>
    <property type="match status" value="1"/>
</dbReference>
<keyword evidence="2" id="KW-0716">Sensory transduction</keyword>
<feature type="compositionally biased region" description="Gly residues" evidence="7">
    <location>
        <begin position="1680"/>
        <end position="1698"/>
    </location>
</feature>
<evidence type="ECO:0000313" key="10">
    <source>
        <dbReference type="EMBL" id="GFR51586.1"/>
    </source>
</evidence>
<dbReference type="SMART" id="SM00091">
    <property type="entry name" value="PAS"/>
    <property type="match status" value="2"/>
</dbReference>
<dbReference type="SUPFAM" id="SSF55785">
    <property type="entry name" value="PYP-like sensor domain (PAS domain)"/>
    <property type="match status" value="2"/>
</dbReference>
<dbReference type="GO" id="GO:0009881">
    <property type="term" value="F:photoreceptor activity"/>
    <property type="evidence" value="ECO:0007669"/>
    <property type="project" value="UniProtKB-KW"/>
</dbReference>
<dbReference type="NCBIfam" id="TIGR00229">
    <property type="entry name" value="sensory_box"/>
    <property type="match status" value="1"/>
</dbReference>
<dbReference type="GO" id="GO:0005524">
    <property type="term" value="F:ATP binding"/>
    <property type="evidence" value="ECO:0007669"/>
    <property type="project" value="UniProtKB-KW"/>
</dbReference>
<accession>A0AAD3E507</accession>
<reference evidence="10 11" key="1">
    <citation type="journal article" date="2021" name="Sci. Rep.">
        <title>Genome sequencing of the multicellular alga Astrephomene provides insights into convergent evolution of germ-soma differentiation.</title>
        <authorList>
            <person name="Yamashita S."/>
            <person name="Yamamoto K."/>
            <person name="Matsuzaki R."/>
            <person name="Suzuki S."/>
            <person name="Yamaguchi H."/>
            <person name="Hirooka S."/>
            <person name="Minakuchi Y."/>
            <person name="Miyagishima S."/>
            <person name="Kawachi M."/>
            <person name="Toyoda A."/>
            <person name="Nozaki H."/>
        </authorList>
    </citation>
    <scope>NUCLEOTIDE SEQUENCE [LARGE SCALE GENOMIC DNA]</scope>
    <source>
        <strain evidence="10 11">NIES-4017</strain>
    </source>
</reference>
<feature type="region of interest" description="Disordered" evidence="7">
    <location>
        <begin position="1666"/>
        <end position="1750"/>
    </location>
</feature>
<keyword evidence="1" id="KW-0600">Photoreceptor protein</keyword>
<feature type="domain" description="PAS" evidence="9">
    <location>
        <begin position="609"/>
        <end position="679"/>
    </location>
</feature>
<evidence type="ECO:0000256" key="4">
    <source>
        <dbReference type="ARBA" id="ARBA00022741"/>
    </source>
</evidence>
<keyword evidence="1" id="KW-0157">Chromophore</keyword>
<evidence type="ECO:0000256" key="1">
    <source>
        <dbReference type="ARBA" id="ARBA00022543"/>
    </source>
</evidence>
<keyword evidence="4" id="KW-0547">Nucleotide-binding</keyword>
<dbReference type="PANTHER" id="PTHR31600:SF2">
    <property type="entry name" value="GAMETE ENRICHED GENE 10 PROTEIN-RELATED"/>
    <property type="match status" value="1"/>
</dbReference>
<dbReference type="InterPro" id="IPR035965">
    <property type="entry name" value="PAS-like_dom_sf"/>
</dbReference>
<dbReference type="InterPro" id="IPR052994">
    <property type="entry name" value="Tiny_macrocysts_regulators"/>
</dbReference>
<feature type="region of interest" description="Disordered" evidence="7">
    <location>
        <begin position="1"/>
        <end position="37"/>
    </location>
</feature>
<dbReference type="InterPro" id="IPR057352">
    <property type="entry name" value="TPR_TmcB/C"/>
</dbReference>
<feature type="compositionally biased region" description="Acidic residues" evidence="7">
    <location>
        <begin position="1666"/>
        <end position="1679"/>
    </location>
</feature>
<feature type="region of interest" description="Disordered" evidence="7">
    <location>
        <begin position="1113"/>
        <end position="1132"/>
    </location>
</feature>
<evidence type="ECO:0000256" key="7">
    <source>
        <dbReference type="SAM" id="MobiDB-lite"/>
    </source>
</evidence>
<evidence type="ECO:0000256" key="5">
    <source>
        <dbReference type="ARBA" id="ARBA00022777"/>
    </source>
</evidence>
<feature type="region of interest" description="Disordered" evidence="7">
    <location>
        <begin position="1029"/>
        <end position="1085"/>
    </location>
</feature>
<protein>
    <recommendedName>
        <fullName evidence="9">PAS domain-containing protein</fullName>
    </recommendedName>
</protein>
<name>A0AAD3E507_9CHLO</name>
<feature type="compositionally biased region" description="Low complexity" evidence="7">
    <location>
        <begin position="1"/>
        <end position="15"/>
    </location>
</feature>
<gene>
    <name evidence="10" type="ORF">Agub_g14007</name>
</gene>
<evidence type="ECO:0000256" key="8">
    <source>
        <dbReference type="SAM" id="Phobius"/>
    </source>
</evidence>
<feature type="compositionally biased region" description="Polar residues" evidence="7">
    <location>
        <begin position="1305"/>
        <end position="1319"/>
    </location>
</feature>
<dbReference type="PROSITE" id="PS50112">
    <property type="entry name" value="PAS"/>
    <property type="match status" value="2"/>
</dbReference>
<keyword evidence="6" id="KW-0067">ATP-binding</keyword>
<feature type="region of interest" description="Disordered" evidence="7">
    <location>
        <begin position="1211"/>
        <end position="1365"/>
    </location>
</feature>
<evidence type="ECO:0000256" key="2">
    <source>
        <dbReference type="ARBA" id="ARBA00022606"/>
    </source>
</evidence>
<feature type="compositionally biased region" description="Acidic residues" evidence="7">
    <location>
        <begin position="1281"/>
        <end position="1295"/>
    </location>
</feature>
<dbReference type="Pfam" id="PF25474">
    <property type="entry name" value="TPR_TmcB"/>
    <property type="match status" value="1"/>
</dbReference>
<organism evidence="10 11">
    <name type="scientific">Astrephomene gubernaculifera</name>
    <dbReference type="NCBI Taxonomy" id="47775"/>
    <lineage>
        <taxon>Eukaryota</taxon>
        <taxon>Viridiplantae</taxon>
        <taxon>Chlorophyta</taxon>
        <taxon>core chlorophytes</taxon>
        <taxon>Chlorophyceae</taxon>
        <taxon>CS clade</taxon>
        <taxon>Chlamydomonadales</taxon>
        <taxon>Astrephomenaceae</taxon>
        <taxon>Astrephomene</taxon>
    </lineage>
</organism>
<feature type="transmembrane region" description="Helical" evidence="8">
    <location>
        <begin position="164"/>
        <end position="185"/>
    </location>
</feature>
<dbReference type="InterPro" id="IPR013767">
    <property type="entry name" value="PAS_fold"/>
</dbReference>
<feature type="transmembrane region" description="Helical" evidence="8">
    <location>
        <begin position="305"/>
        <end position="327"/>
    </location>
</feature>
<keyword evidence="3" id="KW-0808">Transferase</keyword>
<dbReference type="GO" id="GO:0006355">
    <property type="term" value="P:regulation of DNA-templated transcription"/>
    <property type="evidence" value="ECO:0007669"/>
    <property type="project" value="InterPro"/>
</dbReference>
<sequence length="2141" mass="231382">MSEAASVSGRSASSSQEDATKYLRKKHQNANSQEEEDLLEQKRTLQEAVFTSMYTLVKAKHSESWKVAVVKTALEGLIPLLVLLNPHMGWPIATNNPLWQVVRWVLPRVPVTRIWTYAAYVRLLYALVALIFGVLAAIALFTLSMHKQEPHSRWLRRFGSLLQTCADLTFTTLYVAIFDFLTFPFNCRFGRTGNHHTYWTTVECLAGSHVIVLAVAGTTAAVALLATALMAVASSELNPVARGILASPAAVTRMRILVLKAIFVCAAHAFHSWPKVQAIAMLIAATGTTWLNFSELPFLRNYVNYAWVGQWAGITLTAVVHTTWAFNKRRREDDVARRYLHMVLYGIFPVVAGGAGVTWAWVTWRLRPAVKFREVPDNTKLRKIHKFGEPEEVEVLARVMRRFNSDGLVFEESAALGETIIKAGMAVFPGHVGLLVLYANYLMEVRGDGPAARTHLQLALKGGPSLIQRYQIFYTIENSKRLKDGQEGALDLQSYVEFKRNYRAVIRVHKAALTAQREFWQLLQRSAVRMSAVEEALRGLDRATQAAQQVYLRVLERYPSNGKLLRCYGKFLEDVKNDPAAAARAYVEAARNGGSDGLLSLDLKIQGSDKPEFLTSMDLHEDACIVINAQGIILMVNACVTTLLGYSKAELEGANVSIIVPQPFASRHDAYLLRYVQSSEGRILDTVRDVVAQHKERYVFPLQICVTKLSGVGSDSVFLGILRPAQMDSYHVRAWVAPNGVILCADPQFASLTGLTAEEMVGRNFQTLCTDMASVEALLDLCRESPYEALVSGSIVRRFDVVHKYLPPVPVDIRVTAGGTDSQRVVVFNAHRTDGNGDGLLVVDSKGAVNFATWDVAALLGYPLTKFLKMKVDQLLPQPFATMHAKHLKDQPTVVPPSSCRAGSVVHMVNSNGVNVPVRLHITTKDDPVSGRVDHVIQVTKVDTAAQSRYRDKRLVLTVSLDGTVLSVDQPHAALFGFQAGAAVGVNLADCIDVFAEWRDRVGTQQLELLLLSLLDKENEMPGTSWRVKVHSPDSEDHLPPIDPKAAAAGAHAHRHSNGRSAFMQAEEEEEEQERGGLGDGDEDHLHRRARSQTDFVAQWVRVLSRHMTTALERYGANPGGPTPGRGPALADASAAAAGASFSSAAGGGGGGQLLLRHQVSGAGSAGRGAAAVRSPSLLGRAGAAASPPPFALPGGGVGVVGVDVLQLPTPRGSASGVGGGAGAGGGGRRGVKEQPSIGTIEEEEGEGEEGGDHAHAHPHPQPHSHHHHHGGKEEEGHGGEEEEEEDDEEDDAMDAEIRRRLSKMESNLEMTRAQSGASGLTGDDGEGLEGAGGTGGGGAGGGGGGFDDDDGASQSGGPDYDGASAMDLDIGVDARRNRLLKRMMKALAGPFLAEPLSRLHLRTLLLLAVMVLSHAVCYVVLVNLVNLQFGNVRAVHRMALAADRCQLAVFRAQVASFCSQQDIANVSVCEAPLADTLSDLTATLDDLEVYHQAIYLGEKAVPRTQSDSELHYTWTSKTQSYKLYMDVADPHWTNLTAGVWQLGNRFIAAGRELLWWGASREGDISALRPFRFLLSNGPWSLFSAYSVSLDYLTRSAWEDITSLQKAILALLVIEAALVQLACICAQWFLVRRVELGRRGGLLAGLGLPGPILRVLASKPLVVLEDSDNEDGDDEEGEMGGDGGGDGGTLGGGGGGGDDASNPHSFTRQMSSASGVDDDDNDNGNGRRSLGGGGKTTPHHASIGPTSGADERAASVLERVGIVGGGVGAHIGGRRGAVVRPGPGGRVQVNGKVLSSSLNHVIKFMAPLVLWEVALMVVLAVTYNRLDGMQDPLSSLNMASRVIYRYTRVRMASFLLVSGATPADRSQWRSVLATEVANLESEYDTLMYGGLSTTQIGTVFEHPVPASTFESVSFASNYFKDERCFRWDQSQCYKPDSPYYEVTHHGLDVMMRRIISEMGLLVQDADADAVYNGTRYTTMYMVGMKDLYEGLQSSAQLFMDYMLSRYNLIKTMHSILLIVSILLVLSYALLILRPYRAAVEREAERLAGLLSHVPAEMDVVSHVRQVLRAHARLYIRTRAVVRQVAITSEDGTGAGGGPMGQGGRRVSGNGMAGSPGRRVSLQGNSVGAGGLGKAAGMRNVV</sequence>
<feature type="compositionally biased region" description="Acidic residues" evidence="7">
    <location>
        <begin position="1241"/>
        <end position="1250"/>
    </location>
</feature>
<dbReference type="GO" id="GO:0016301">
    <property type="term" value="F:kinase activity"/>
    <property type="evidence" value="ECO:0007669"/>
    <property type="project" value="UniProtKB-KW"/>
</dbReference>
<feature type="transmembrane region" description="Helical" evidence="8">
    <location>
        <begin position="123"/>
        <end position="143"/>
    </location>
</feature>
<evidence type="ECO:0000256" key="3">
    <source>
        <dbReference type="ARBA" id="ARBA00022679"/>
    </source>
</evidence>
<dbReference type="Proteomes" id="UP001054857">
    <property type="component" value="Unassembled WGS sequence"/>
</dbReference>
<feature type="transmembrane region" description="Helical" evidence="8">
    <location>
        <begin position="1608"/>
        <end position="1631"/>
    </location>
</feature>
<keyword evidence="5" id="KW-0418">Kinase</keyword>
<feature type="compositionally biased region" description="Gly residues" evidence="7">
    <location>
        <begin position="1329"/>
        <end position="1346"/>
    </location>
</feature>
<dbReference type="Gene3D" id="3.30.450.20">
    <property type="entry name" value="PAS domain"/>
    <property type="match status" value="1"/>
</dbReference>
<comment type="caution">
    <text evidence="10">The sequence shown here is derived from an EMBL/GenBank/DDBJ whole genome shotgun (WGS) entry which is preliminary data.</text>
</comment>
<feature type="transmembrane region" description="Helical" evidence="8">
    <location>
        <begin position="339"/>
        <end position="362"/>
    </location>
</feature>
<evidence type="ECO:0000256" key="6">
    <source>
        <dbReference type="ARBA" id="ARBA00022840"/>
    </source>
</evidence>